<dbReference type="PROSITE" id="PS51808">
    <property type="entry name" value="CHCH"/>
    <property type="match status" value="1"/>
</dbReference>
<keyword evidence="7" id="KW-1015">Disulfide bond</keyword>
<dbReference type="PANTHER" id="PTHR21622">
    <property type="entry name" value="COILED-COIL-HELIX-COILED-COIL-HELIX DOMAIN CONTAINING 4"/>
    <property type="match status" value="1"/>
</dbReference>
<keyword evidence="8" id="KW-0676">Redox-active center</keyword>
<organism evidence="10 11">
    <name type="scientific">Xylocopa violacea</name>
    <name type="common">Violet carpenter bee</name>
    <name type="synonym">Apis violacea</name>
    <dbReference type="NCBI Taxonomy" id="135666"/>
    <lineage>
        <taxon>Eukaryota</taxon>
        <taxon>Metazoa</taxon>
        <taxon>Ecdysozoa</taxon>
        <taxon>Arthropoda</taxon>
        <taxon>Hexapoda</taxon>
        <taxon>Insecta</taxon>
        <taxon>Pterygota</taxon>
        <taxon>Neoptera</taxon>
        <taxon>Endopterygota</taxon>
        <taxon>Hymenoptera</taxon>
        <taxon>Apocrita</taxon>
        <taxon>Aculeata</taxon>
        <taxon>Apoidea</taxon>
        <taxon>Anthophila</taxon>
        <taxon>Apidae</taxon>
        <taxon>Xylocopa</taxon>
        <taxon>Xylocopa</taxon>
    </lineage>
</organism>
<keyword evidence="6" id="KW-0496">Mitochondrion</keyword>
<evidence type="ECO:0000256" key="9">
    <source>
        <dbReference type="SAM" id="MobiDB-lite"/>
    </source>
</evidence>
<dbReference type="PANTHER" id="PTHR21622:SF0">
    <property type="entry name" value="COILED-COIL-HELIX-COILED-COIL-HELIX DOMAIN CONTAINING 4"/>
    <property type="match status" value="1"/>
</dbReference>
<accession>A0ABP1PH81</accession>
<keyword evidence="11" id="KW-1185">Reference proteome</keyword>
<sequence length="155" mass="17195">MPLIHKDGKDTIIFASKEDHATPSKIDLPELEPSPGLLLSNGEINWNCPCLGGMATGPCGLEFREAFSCFHYSTIEPKGSDCYDAFKTMQTCMVQYPALYGKKIDALDLDDEENPMEDHKKDLESENNVSRLGSKVKEVPHTSSIETGIERTDVK</sequence>
<keyword evidence="4" id="KW-0560">Oxidoreductase</keyword>
<keyword evidence="2" id="KW-0813">Transport</keyword>
<keyword evidence="3" id="KW-0653">Protein transport</keyword>
<evidence type="ECO:0000256" key="2">
    <source>
        <dbReference type="ARBA" id="ARBA00022448"/>
    </source>
</evidence>
<keyword evidence="5" id="KW-0811">Translocation</keyword>
<dbReference type="InterPro" id="IPR039289">
    <property type="entry name" value="CHCHD4"/>
</dbReference>
<evidence type="ECO:0000256" key="1">
    <source>
        <dbReference type="ARBA" id="ARBA00004173"/>
    </source>
</evidence>
<evidence type="ECO:0000313" key="10">
    <source>
        <dbReference type="EMBL" id="CAL7951153.1"/>
    </source>
</evidence>
<evidence type="ECO:0000313" key="11">
    <source>
        <dbReference type="Proteomes" id="UP001642520"/>
    </source>
</evidence>
<proteinExistence type="predicted"/>
<comment type="caution">
    <text evidence="10">The sequence shown here is derived from an EMBL/GenBank/DDBJ whole genome shotgun (WGS) entry which is preliminary data.</text>
</comment>
<evidence type="ECO:0000256" key="5">
    <source>
        <dbReference type="ARBA" id="ARBA00023010"/>
    </source>
</evidence>
<dbReference type="EMBL" id="CAXAJV020001300">
    <property type="protein sequence ID" value="CAL7951153.1"/>
    <property type="molecule type" value="Genomic_DNA"/>
</dbReference>
<dbReference type="Proteomes" id="UP001642520">
    <property type="component" value="Unassembled WGS sequence"/>
</dbReference>
<evidence type="ECO:0000256" key="3">
    <source>
        <dbReference type="ARBA" id="ARBA00022927"/>
    </source>
</evidence>
<evidence type="ECO:0000256" key="6">
    <source>
        <dbReference type="ARBA" id="ARBA00023128"/>
    </source>
</evidence>
<gene>
    <name evidence="10" type="ORF">XYLVIOL_LOCUS10392</name>
</gene>
<dbReference type="Gene3D" id="1.10.287.2900">
    <property type="match status" value="1"/>
</dbReference>
<reference evidence="10 11" key="1">
    <citation type="submission" date="2024-08" db="EMBL/GenBank/DDBJ databases">
        <authorList>
            <person name="Will J Nash"/>
            <person name="Angela Man"/>
            <person name="Seanna McTaggart"/>
            <person name="Kendall Baker"/>
            <person name="Tom Barker"/>
            <person name="Leah Catchpole"/>
            <person name="Alex Durrant"/>
            <person name="Karim Gharbi"/>
            <person name="Naomi Irish"/>
            <person name="Gemy Kaithakottil"/>
            <person name="Debby Ku"/>
            <person name="Aaliyah Providence"/>
            <person name="Felix Shaw"/>
            <person name="David Swarbreck"/>
            <person name="Chris Watkins"/>
            <person name="Ann M. McCartney"/>
            <person name="Giulio Formenti"/>
            <person name="Alice Mouton"/>
            <person name="Noel Vella"/>
            <person name="Bjorn M von Reumont"/>
            <person name="Adriana Vella"/>
            <person name="Wilfried Haerty"/>
        </authorList>
    </citation>
    <scope>NUCLEOTIDE SEQUENCE [LARGE SCALE GENOMIC DNA]</scope>
</reference>
<protein>
    <recommendedName>
        <fullName evidence="12">Mitochondrial intermembrane space import and assembly protein 40</fullName>
    </recommendedName>
</protein>
<comment type="subcellular location">
    <subcellularLocation>
        <location evidence="1">Mitochondrion</location>
    </subcellularLocation>
</comment>
<feature type="region of interest" description="Disordered" evidence="9">
    <location>
        <begin position="111"/>
        <end position="155"/>
    </location>
</feature>
<evidence type="ECO:0000256" key="8">
    <source>
        <dbReference type="ARBA" id="ARBA00023284"/>
    </source>
</evidence>
<evidence type="ECO:0000256" key="4">
    <source>
        <dbReference type="ARBA" id="ARBA00023002"/>
    </source>
</evidence>
<evidence type="ECO:0000256" key="7">
    <source>
        <dbReference type="ARBA" id="ARBA00023157"/>
    </source>
</evidence>
<evidence type="ECO:0008006" key="12">
    <source>
        <dbReference type="Google" id="ProtNLM"/>
    </source>
</evidence>
<name>A0ABP1PH81_XYLVO</name>